<dbReference type="OrthoDB" id="5989314at2759"/>
<feature type="compositionally biased region" description="Polar residues" evidence="1">
    <location>
        <begin position="148"/>
        <end position="163"/>
    </location>
</feature>
<name>A0A9W9Z6J4_9CNID</name>
<dbReference type="AlphaFoldDB" id="A0A9W9Z6J4"/>
<evidence type="ECO:0000256" key="1">
    <source>
        <dbReference type="SAM" id="MobiDB-lite"/>
    </source>
</evidence>
<dbReference type="Proteomes" id="UP001163046">
    <property type="component" value="Unassembled WGS sequence"/>
</dbReference>
<evidence type="ECO:0000313" key="3">
    <source>
        <dbReference type="Proteomes" id="UP001163046"/>
    </source>
</evidence>
<feature type="region of interest" description="Disordered" evidence="1">
    <location>
        <begin position="101"/>
        <end position="186"/>
    </location>
</feature>
<keyword evidence="3" id="KW-1185">Reference proteome</keyword>
<accession>A0A9W9Z6J4</accession>
<protein>
    <submittedName>
        <fullName evidence="2">Uncharacterized protein</fullName>
    </submittedName>
</protein>
<comment type="caution">
    <text evidence="2">The sequence shown here is derived from an EMBL/GenBank/DDBJ whole genome shotgun (WGS) entry which is preliminary data.</text>
</comment>
<sequence>MDSTEKDKPSANSGEEMESDPCPPQSSTESADVNKTAEDIENTDSKELQTETTHDKAMEKTVNPRKRFSDLELTTLDAVFVSSQGNPNRAVVGSTAKALKLSEKQPAPSDQEILTDEAESAVVHSNKENSKDEKPSIVTNPEEIPPLSGSQETGPPFSFNIQSDLEKENTDSKELQTTHDKASDLF</sequence>
<gene>
    <name evidence="2" type="ORF">OS493_037900</name>
</gene>
<organism evidence="2 3">
    <name type="scientific">Desmophyllum pertusum</name>
    <dbReference type="NCBI Taxonomy" id="174260"/>
    <lineage>
        <taxon>Eukaryota</taxon>
        <taxon>Metazoa</taxon>
        <taxon>Cnidaria</taxon>
        <taxon>Anthozoa</taxon>
        <taxon>Hexacorallia</taxon>
        <taxon>Scleractinia</taxon>
        <taxon>Caryophylliina</taxon>
        <taxon>Caryophylliidae</taxon>
        <taxon>Desmophyllum</taxon>
    </lineage>
</organism>
<reference evidence="2" key="1">
    <citation type="submission" date="2023-01" db="EMBL/GenBank/DDBJ databases">
        <title>Genome assembly of the deep-sea coral Lophelia pertusa.</title>
        <authorList>
            <person name="Herrera S."/>
            <person name="Cordes E."/>
        </authorList>
    </citation>
    <scope>NUCLEOTIDE SEQUENCE</scope>
    <source>
        <strain evidence="2">USNM1676648</strain>
        <tissue evidence="2">Polyp</tissue>
    </source>
</reference>
<feature type="region of interest" description="Disordered" evidence="1">
    <location>
        <begin position="1"/>
        <end position="68"/>
    </location>
</feature>
<feature type="compositionally biased region" description="Basic and acidic residues" evidence="1">
    <location>
        <begin position="125"/>
        <end position="135"/>
    </location>
</feature>
<proteinExistence type="predicted"/>
<dbReference type="EMBL" id="MU826429">
    <property type="protein sequence ID" value="KAJ7375937.1"/>
    <property type="molecule type" value="Genomic_DNA"/>
</dbReference>
<evidence type="ECO:0000313" key="2">
    <source>
        <dbReference type="EMBL" id="KAJ7375937.1"/>
    </source>
</evidence>
<feature type="compositionally biased region" description="Basic and acidic residues" evidence="1">
    <location>
        <begin position="164"/>
        <end position="186"/>
    </location>
</feature>
<feature type="compositionally biased region" description="Basic and acidic residues" evidence="1">
    <location>
        <begin position="35"/>
        <end position="59"/>
    </location>
</feature>